<feature type="transmembrane region" description="Helical" evidence="1">
    <location>
        <begin position="72"/>
        <end position="94"/>
    </location>
</feature>
<dbReference type="Pfam" id="PF12679">
    <property type="entry name" value="ABC2_membrane_2"/>
    <property type="match status" value="1"/>
</dbReference>
<feature type="transmembrane region" description="Helical" evidence="1">
    <location>
        <begin position="312"/>
        <end position="330"/>
    </location>
</feature>
<accession>A0A8J3VTS2</accession>
<evidence type="ECO:0000256" key="1">
    <source>
        <dbReference type="SAM" id="Phobius"/>
    </source>
</evidence>
<name>A0A8J3VTS2_9ACTN</name>
<proteinExistence type="predicted"/>
<reference evidence="2" key="1">
    <citation type="submission" date="2021-01" db="EMBL/GenBank/DDBJ databases">
        <title>Whole genome shotgun sequence of Rugosimonospora africana NBRC 104875.</title>
        <authorList>
            <person name="Komaki H."/>
            <person name="Tamura T."/>
        </authorList>
    </citation>
    <scope>NUCLEOTIDE SEQUENCE</scope>
    <source>
        <strain evidence="2">NBRC 104875</strain>
    </source>
</reference>
<evidence type="ECO:0000313" key="2">
    <source>
        <dbReference type="EMBL" id="GIH18475.1"/>
    </source>
</evidence>
<evidence type="ECO:0000313" key="3">
    <source>
        <dbReference type="Proteomes" id="UP000642748"/>
    </source>
</evidence>
<dbReference type="Proteomes" id="UP000642748">
    <property type="component" value="Unassembled WGS sequence"/>
</dbReference>
<dbReference type="GO" id="GO:0005886">
    <property type="term" value="C:plasma membrane"/>
    <property type="evidence" value="ECO:0007669"/>
    <property type="project" value="UniProtKB-SubCell"/>
</dbReference>
<dbReference type="GO" id="GO:0140359">
    <property type="term" value="F:ABC-type transporter activity"/>
    <property type="evidence" value="ECO:0007669"/>
    <property type="project" value="InterPro"/>
</dbReference>
<keyword evidence="1" id="KW-0812">Transmembrane</keyword>
<dbReference type="RefSeq" id="WP_203921987.1">
    <property type="nucleotide sequence ID" value="NZ_BONZ01000067.1"/>
</dbReference>
<gene>
    <name evidence="2" type="ORF">Raf01_66470</name>
</gene>
<dbReference type="AlphaFoldDB" id="A0A8J3VTS2"/>
<feature type="transmembrane region" description="Helical" evidence="1">
    <location>
        <begin position="158"/>
        <end position="182"/>
    </location>
</feature>
<comment type="caution">
    <text evidence="2">The sequence shown here is derived from an EMBL/GenBank/DDBJ whole genome shotgun (WGS) entry which is preliminary data.</text>
</comment>
<keyword evidence="1" id="KW-0472">Membrane</keyword>
<organism evidence="2 3">
    <name type="scientific">Rugosimonospora africana</name>
    <dbReference type="NCBI Taxonomy" id="556532"/>
    <lineage>
        <taxon>Bacteria</taxon>
        <taxon>Bacillati</taxon>
        <taxon>Actinomycetota</taxon>
        <taxon>Actinomycetes</taxon>
        <taxon>Micromonosporales</taxon>
        <taxon>Micromonosporaceae</taxon>
        <taxon>Rugosimonospora</taxon>
    </lineage>
</organism>
<protein>
    <submittedName>
        <fullName evidence="2">Transporter</fullName>
    </submittedName>
</protein>
<sequence length="335" mass="36644">MIWFTWRQFRIPTWITAGALAVLAVLLAVSGHSLAGEWTASGAAGCHADCRNAISEFVQQATNGANGLVYQFTLMLVYVVPALIGIFWGAPLIARELETGTHRLAWNQSVTRSRWLATKLAVVGAASVVTAGLLSWAVGSWAHHVDHAKYHWISPQTYGARGIVPIGYAVFALALGVTLGMLIRRTVPAMAATLAIYVLAVASMPLWIRAHLVPARHATRPLDVSNVTQFMFNRDNSTMRVVSGVVPDNAWVLSNRTVTPTGQVFSGPADPQYCGENHGPKSCLHWVGTLGLRQDLTYQPASHFWPMQWAETGVFVAVAVALLSFCFWWTRRRLA</sequence>
<dbReference type="EMBL" id="BONZ01000067">
    <property type="protein sequence ID" value="GIH18475.1"/>
    <property type="molecule type" value="Genomic_DNA"/>
</dbReference>
<keyword evidence="1" id="KW-1133">Transmembrane helix</keyword>
<feature type="transmembrane region" description="Helical" evidence="1">
    <location>
        <begin position="115"/>
        <end position="138"/>
    </location>
</feature>
<keyword evidence="3" id="KW-1185">Reference proteome</keyword>
<feature type="transmembrane region" description="Helical" evidence="1">
    <location>
        <begin position="189"/>
        <end position="208"/>
    </location>
</feature>